<dbReference type="Gene3D" id="3.10.129.110">
    <property type="entry name" value="Polyketide synthase dehydratase"/>
    <property type="match status" value="1"/>
</dbReference>
<dbReference type="Proteomes" id="UP000030641">
    <property type="component" value="Unassembled WGS sequence"/>
</dbReference>
<dbReference type="PROSITE" id="PS00012">
    <property type="entry name" value="PHOSPHOPANTETHEINE"/>
    <property type="match status" value="1"/>
</dbReference>
<dbReference type="HOGENOM" id="CLU_000022_31_0_1"/>
<feature type="active site" description="Proton acceptor; for dehydratase activity" evidence="8">
    <location>
        <position position="964"/>
    </location>
</feature>
<dbReference type="GO" id="GO:0016491">
    <property type="term" value="F:oxidoreductase activity"/>
    <property type="evidence" value="ECO:0007669"/>
    <property type="project" value="UniProtKB-KW"/>
</dbReference>
<dbReference type="Gene3D" id="3.40.47.10">
    <property type="match status" value="1"/>
</dbReference>
<dbReference type="EMBL" id="KL584773">
    <property type="protein sequence ID" value="KEQ92099.1"/>
    <property type="molecule type" value="Genomic_DNA"/>
</dbReference>
<dbReference type="PANTHER" id="PTHR43775">
    <property type="entry name" value="FATTY ACID SYNTHASE"/>
    <property type="match status" value="1"/>
</dbReference>
<dbReference type="Pfam" id="PF08242">
    <property type="entry name" value="Methyltransf_12"/>
    <property type="match status" value="1"/>
</dbReference>
<feature type="active site" description="Proton donor; for dehydratase activity" evidence="8">
    <location>
        <position position="1158"/>
    </location>
</feature>
<dbReference type="InterPro" id="IPR029063">
    <property type="entry name" value="SAM-dependent_MTases_sf"/>
</dbReference>
<dbReference type="Gene3D" id="3.40.366.10">
    <property type="entry name" value="Malonyl-Coenzyme A Acyl Carrier Protein, domain 2"/>
    <property type="match status" value="1"/>
</dbReference>
<dbReference type="InterPro" id="IPR006162">
    <property type="entry name" value="Ppantetheine_attach_site"/>
</dbReference>
<dbReference type="GO" id="GO:0004315">
    <property type="term" value="F:3-oxoacyl-[acyl-carrier-protein] synthase activity"/>
    <property type="evidence" value="ECO:0007669"/>
    <property type="project" value="InterPro"/>
</dbReference>
<dbReference type="GO" id="GO:0031177">
    <property type="term" value="F:phosphopantetheine binding"/>
    <property type="evidence" value="ECO:0007669"/>
    <property type="project" value="InterPro"/>
</dbReference>
<name>A0A074Y816_AURSE</name>
<evidence type="ECO:0000256" key="2">
    <source>
        <dbReference type="ARBA" id="ARBA00022553"/>
    </source>
</evidence>
<dbReference type="InterPro" id="IPR016035">
    <property type="entry name" value="Acyl_Trfase/lysoPLipase"/>
</dbReference>
<dbReference type="InterPro" id="IPR014043">
    <property type="entry name" value="Acyl_transferase_dom"/>
</dbReference>
<dbReference type="InterPro" id="IPR018201">
    <property type="entry name" value="Ketoacyl_synth_AS"/>
</dbReference>
<dbReference type="InterPro" id="IPR056501">
    <property type="entry name" value="NAD-bd_HRPKS_sdrA"/>
</dbReference>
<evidence type="ECO:0000259" key="9">
    <source>
        <dbReference type="PROSITE" id="PS50075"/>
    </source>
</evidence>
<evidence type="ECO:0000313" key="12">
    <source>
        <dbReference type="EMBL" id="KEQ92099.1"/>
    </source>
</evidence>
<dbReference type="CDD" id="cd00833">
    <property type="entry name" value="PKS"/>
    <property type="match status" value="1"/>
</dbReference>
<reference evidence="12 13" key="1">
    <citation type="journal article" date="2014" name="BMC Genomics">
        <title>Genome sequencing of four Aureobasidium pullulans varieties: biotechnological potential, stress tolerance, and description of new species.</title>
        <authorList>
            <person name="Gostin Ar C."/>
            <person name="Ohm R.A."/>
            <person name="Kogej T."/>
            <person name="Sonjak S."/>
            <person name="Turk M."/>
            <person name="Zajc J."/>
            <person name="Zalar P."/>
            <person name="Grube M."/>
            <person name="Sun H."/>
            <person name="Han J."/>
            <person name="Sharma A."/>
            <person name="Chiniquy J."/>
            <person name="Ngan C.Y."/>
            <person name="Lipzen A."/>
            <person name="Barry K."/>
            <person name="Grigoriev I.V."/>
            <person name="Gunde-Cimerman N."/>
        </authorList>
    </citation>
    <scope>NUCLEOTIDE SEQUENCE [LARGE SCALE GENOMIC DNA]</scope>
    <source>
        <strain evidence="12 13">EXF-2481</strain>
    </source>
</reference>
<dbReference type="CDD" id="cd02440">
    <property type="entry name" value="AdoMet_MTases"/>
    <property type="match status" value="1"/>
</dbReference>
<dbReference type="Pfam" id="PF23114">
    <property type="entry name" value="NAD-bd_HRPKS_sdrA"/>
    <property type="match status" value="1"/>
</dbReference>
<dbReference type="InterPro" id="IPR016036">
    <property type="entry name" value="Malonyl_transacylase_ACP-bd"/>
</dbReference>
<dbReference type="InterPro" id="IPR013149">
    <property type="entry name" value="ADH-like_C"/>
</dbReference>
<feature type="domain" description="PKS/mFAS DH" evidence="11">
    <location>
        <begin position="932"/>
        <end position="1253"/>
    </location>
</feature>
<sequence>MASIPIAIIGMSCRFAGDATSPEKLWKLSAEGGTAWSEVPASKFNLKGVYHPNGERAETTNVIGGHFLKDDVAGFDAAFFGFPADLASCMDPQYRLQLEGTYEALESAGLTLDDVAGSNTSMYAGAFFRDYQDAQLRDPLTLPRQQMLGVGAAMAANRLSHFFDLRGPSMAIDTGCSTTLTALHQACQSLRTGESDMSIVGGANVMINSDIFVTMSSLHFLSPEGRCFAFDSRAGGYGRGEGSATIIVKRLDDASKNGDPIRAIIRNTGLNQDGKTETITAPSALAQEALIREVYSKAGLDPAETRFFEAHGTGTPTGDPLEISAISSVFSSHRSASDPLFIGSVKTNIGHTETSSGLASIIRTTLAMEKGQIPPSGTFKQANPTLKLDERFIKVPEAVQEWPDVNGVRRASVNNFGYGGANAHVIMESYPSFLASHKSIKGSEPAMNGWHDSLHSRVLMLSAKDEQAVSKMAVDLKEYLESSDIQDEHDLVDNLIYTLGQRRTIFPWRIALPITGTAHLTSVLQGPQAKPKKALSSRSKIGFVFTGQGAQWFAMGRELIAAYPVFRSAIMNCDQFLQRAGAEWSLQEELMKDAETSLVNQLAMSTPLSVAVQIALVELLKDWGINPTAVTSHSSGEVPAAYAAGAISMRTAMEICYARAKHAGQKVPGLGKGGMIAIGLGPDAGQIYLDRLTKGRVVIACFNSPTSITASGDYDAIEELEGLLKDDNVFARRLRIDCAYHSHHMKAIAEPYYAWLDRVMKPQDSMDENVVFSSPTTGKREYSGLQISSAQHWVDSLTRPVSFTQAFKNMCFETADSTTSCIDTLIEVGPHAALSGPIQDIISEPEFKSSTIDYFPTLVRKSNAITTMQDLACNLIKAGHPVNMEAVNFPFGRPSTTRVLFDLPSYPWNHTVKHWGEPRLNKALRDRSHEVHDLLGAFVPGTNTTAPSWRHIIRLADVPWLFDHVVQTDIIYPGAGFLCMAIEAAGQLARDENKQILGYELRDVYMPQALLVPDDPKGVEVQLTLRPCPDKALYSHGWKDFTLCSVNHDSEWLEHCKGRILTVLKPAASASGSDDVSFMESRKANFGDDEDYWKQVDIQDFYSTVRLTGIHHGPNFQGLQSIRTRQRKSLTTIEVADTAATMPQQHEHAHTIHPTTLDTLFQTSYSAYMATPESGFKLSKPLVPHTIKRLRLTENPYAKAHCELKAYSDISAANMEGYTADISLFPSDVNAKGKPIVAIEGFSFKSIGTAMTQKPTDVHDLDKLAAVEWKRDLDLVDLKTIKQELETPFEPEEQAIVLKLARVSLHYIADTVAALSQDNVSQLEWYHSKYLTWMKAQLNRAAINELGPDSSTWLDDSAEVRASLAAEVRTESVDGEMICHLGPNLLGILRHEVTPLELMMEDGLLNRYYENALKWDRSSRKFAQLVKHATTKNPRARIIEIGGGTGCATKHVLDVLGSEDSDIGCQAELYDFTDISNGFFEAARKKFNDWPNVMRFKRLDIEDDITKQGFEEESYDIVIACQVLHATKNMQHTMRNVRKLLKPNGRLFLFETTQDPLALLMTFGLLPGWWLSEEKERHSSPSLSINMWDRVLRDSGFGGIDVEIPDCDDDDFYNFSTIMSTASPAEPPAFDADITIVTNGDEAPSAWVQSLQCKVQSITGSLPSVQDVATVDAQGKVCIFVGELGRNIMEAPTPEQFAGIKTIATQSKAILWATRGGRVDVVDPSASASLGFNRVVREEYSGKRVVNIDFDPSRDSWSESSIAIIGKLYQTAFDMSKTLTDFEYAEVDGEIFIPRYYKDGGRNTELFKTRGDDFVTKEEVFNQAHRSLRLSIGTPGLLDTLAFIDNDQHETQLPDHHVEIRPCTFGVNFRDVMTAMGQLNNNILGFECAGIITRVGPVAAAKGFKAGDRVASLLRGHYANLVRTEWSNTVHIPETMSFEEAASVPMAFATAWISLYDLGHLQSSDSVLIHGASGGVGQAAVLLAQHTGAEVFVTVSAQEKRDLVKQRFGIADDHILSSRDASFADGIMSMTQNRGVDVVVNHLAGALLQASFDSLARFGRFVEIGKKDVEANNFLQMEAFTRNVTFSSFDLLQFEEYRPEQTHKALKGIMDLLQQKQVRTIEPINSYPLSDLEKTFRLMQAGKHIGKIVLSLESGVQVPVLQRRGVVRLQSDASYLIVGGLGGIGRSICHWMADHGAKHIAVLSRSAAASGNSGAFIRELASTGVTITPIACDASDAEKLSSAITQYESQMPEIRGVIQGAMVLADAVVEQMNVENYTKAVRPKIQGSWNLHNIFNHADIDFFVMLSSLAGVAGTVSQANYAAGNTYQDALARYRVNNGLHGATIDLGVIKNVGYLVDHRDQLERLRKQGFHVLDEEDVLATIESAISSSPRNQMLLGANGTNLDESKDARFWSIPRRPKTSAAGSAVKTVSSDLGAAMMAATSIADAVDIVASALVQKLADIFMLDAAEISPSSSVVELGVDSLVAVELRNLLALRAGAQVSIFDIMQSTSLLGLSEKVVMKSTFMDASALS</sequence>
<evidence type="ECO:0000256" key="4">
    <source>
        <dbReference type="ARBA" id="ARBA00022857"/>
    </source>
</evidence>
<dbReference type="InterPro" id="IPR032821">
    <property type="entry name" value="PKS_assoc"/>
</dbReference>
<dbReference type="SMART" id="SM00823">
    <property type="entry name" value="PKS_PP"/>
    <property type="match status" value="1"/>
</dbReference>
<dbReference type="Pfam" id="PF08240">
    <property type="entry name" value="ADH_N"/>
    <property type="match status" value="1"/>
</dbReference>
<dbReference type="GO" id="GO:1901336">
    <property type="term" value="P:lactone biosynthetic process"/>
    <property type="evidence" value="ECO:0007669"/>
    <property type="project" value="UniProtKB-ARBA"/>
</dbReference>
<proteinExistence type="predicted"/>
<dbReference type="Pfam" id="PF21089">
    <property type="entry name" value="PKS_DH_N"/>
    <property type="match status" value="1"/>
</dbReference>
<dbReference type="RefSeq" id="XP_013340481.1">
    <property type="nucleotide sequence ID" value="XM_013485027.1"/>
</dbReference>
<dbReference type="InterPro" id="IPR011032">
    <property type="entry name" value="GroES-like_sf"/>
</dbReference>
<dbReference type="SUPFAM" id="SSF51735">
    <property type="entry name" value="NAD(P)-binding Rossmann-fold domains"/>
    <property type="match status" value="2"/>
</dbReference>
<dbReference type="InterPro" id="IPR057326">
    <property type="entry name" value="KR_dom"/>
</dbReference>
<dbReference type="Pfam" id="PF08659">
    <property type="entry name" value="KR"/>
    <property type="match status" value="1"/>
</dbReference>
<evidence type="ECO:0000256" key="8">
    <source>
        <dbReference type="PROSITE-ProRule" id="PRU01363"/>
    </source>
</evidence>
<dbReference type="Pfam" id="PF00109">
    <property type="entry name" value="ketoacyl-synt"/>
    <property type="match status" value="1"/>
</dbReference>
<dbReference type="PROSITE" id="PS52004">
    <property type="entry name" value="KS3_2"/>
    <property type="match status" value="1"/>
</dbReference>
<dbReference type="GO" id="GO:0004312">
    <property type="term" value="F:fatty acid synthase activity"/>
    <property type="evidence" value="ECO:0007669"/>
    <property type="project" value="TreeGrafter"/>
</dbReference>
<dbReference type="InterPro" id="IPR049551">
    <property type="entry name" value="PKS_DH_C"/>
</dbReference>
<dbReference type="SMART" id="SM00825">
    <property type="entry name" value="PKS_KS"/>
    <property type="match status" value="1"/>
</dbReference>
<dbReference type="InterPro" id="IPR050091">
    <property type="entry name" value="PKS_NRPS_Biosynth_Enz"/>
</dbReference>
<dbReference type="OrthoDB" id="329835at2759"/>
<keyword evidence="7" id="KW-0012">Acyltransferase</keyword>
<dbReference type="SMART" id="SM00826">
    <property type="entry name" value="PKS_DH"/>
    <property type="match status" value="1"/>
</dbReference>
<keyword evidence="4" id="KW-0521">NADP</keyword>
<keyword evidence="3" id="KW-0808">Transferase</keyword>
<dbReference type="SUPFAM" id="SSF53335">
    <property type="entry name" value="S-adenosyl-L-methionine-dependent methyltransferases"/>
    <property type="match status" value="1"/>
</dbReference>
<evidence type="ECO:0000256" key="7">
    <source>
        <dbReference type="ARBA" id="ARBA00023315"/>
    </source>
</evidence>
<dbReference type="Pfam" id="PF02801">
    <property type="entry name" value="Ketoacyl-synt_C"/>
    <property type="match status" value="1"/>
</dbReference>
<dbReference type="InParanoid" id="A0A074Y816"/>
<dbReference type="PROSITE" id="PS52019">
    <property type="entry name" value="PKS_MFAS_DH"/>
    <property type="match status" value="1"/>
</dbReference>
<dbReference type="InterPro" id="IPR014030">
    <property type="entry name" value="Ketoacyl_synth_N"/>
</dbReference>
<dbReference type="Pfam" id="PF00698">
    <property type="entry name" value="Acyl_transf_1"/>
    <property type="match status" value="1"/>
</dbReference>
<keyword evidence="5" id="KW-0560">Oxidoreductase</keyword>
<organism evidence="12 13">
    <name type="scientific">Aureobasidium subglaciale (strain EXF-2481)</name>
    <name type="common">Aureobasidium pullulans var. subglaciale</name>
    <dbReference type="NCBI Taxonomy" id="1043005"/>
    <lineage>
        <taxon>Eukaryota</taxon>
        <taxon>Fungi</taxon>
        <taxon>Dikarya</taxon>
        <taxon>Ascomycota</taxon>
        <taxon>Pezizomycotina</taxon>
        <taxon>Dothideomycetes</taxon>
        <taxon>Dothideomycetidae</taxon>
        <taxon>Dothideales</taxon>
        <taxon>Saccotheciaceae</taxon>
        <taxon>Aureobasidium</taxon>
    </lineage>
</organism>
<dbReference type="SUPFAM" id="SSF50129">
    <property type="entry name" value="GroES-like"/>
    <property type="match status" value="1"/>
</dbReference>
<dbReference type="PROSITE" id="PS50075">
    <property type="entry name" value="CARRIER"/>
    <property type="match status" value="1"/>
</dbReference>
<dbReference type="InterPro" id="IPR016039">
    <property type="entry name" value="Thiolase-like"/>
</dbReference>
<dbReference type="Gene3D" id="3.40.50.720">
    <property type="entry name" value="NAD(P)-binding Rossmann-like Domain"/>
    <property type="match status" value="1"/>
</dbReference>
<evidence type="ECO:0000256" key="1">
    <source>
        <dbReference type="ARBA" id="ARBA00022450"/>
    </source>
</evidence>
<dbReference type="SUPFAM" id="SSF47336">
    <property type="entry name" value="ACP-like"/>
    <property type="match status" value="1"/>
</dbReference>
<feature type="region of interest" description="N-terminal hotdog fold" evidence="8">
    <location>
        <begin position="932"/>
        <end position="1067"/>
    </location>
</feature>
<keyword evidence="6" id="KW-0511">Multifunctional enzyme</keyword>
<dbReference type="InterPro" id="IPR049900">
    <property type="entry name" value="PKS_mFAS_DH"/>
</dbReference>
<dbReference type="Gene3D" id="3.30.70.3290">
    <property type="match status" value="1"/>
</dbReference>
<dbReference type="SUPFAM" id="SSF55048">
    <property type="entry name" value="Probable ACP-binding domain of malonyl-CoA ACP transacylase"/>
    <property type="match status" value="1"/>
</dbReference>
<keyword evidence="13" id="KW-1185">Reference proteome</keyword>
<keyword evidence="2" id="KW-0597">Phosphoprotein</keyword>
<dbReference type="InterPro" id="IPR020843">
    <property type="entry name" value="ER"/>
</dbReference>
<evidence type="ECO:0000256" key="6">
    <source>
        <dbReference type="ARBA" id="ARBA00023268"/>
    </source>
</evidence>
<dbReference type="CDD" id="cd05195">
    <property type="entry name" value="enoyl_red"/>
    <property type="match status" value="1"/>
</dbReference>
<feature type="domain" description="Ketosynthase family 3 (KS3)" evidence="10">
    <location>
        <begin position="3"/>
        <end position="429"/>
    </location>
</feature>
<dbReference type="Gene3D" id="3.90.180.10">
    <property type="entry name" value="Medium-chain alcohol dehydrogenases, catalytic domain"/>
    <property type="match status" value="1"/>
</dbReference>
<dbReference type="InterPro" id="IPR009081">
    <property type="entry name" value="PP-bd_ACP"/>
</dbReference>
<dbReference type="InterPro" id="IPR013968">
    <property type="entry name" value="PKS_KR"/>
</dbReference>
<evidence type="ECO:0000259" key="11">
    <source>
        <dbReference type="PROSITE" id="PS52019"/>
    </source>
</evidence>
<evidence type="ECO:0000313" key="13">
    <source>
        <dbReference type="Proteomes" id="UP000030641"/>
    </source>
</evidence>
<dbReference type="SMART" id="SM00827">
    <property type="entry name" value="PKS_AT"/>
    <property type="match status" value="1"/>
</dbReference>
<protein>
    <submittedName>
        <fullName evidence="12">Uncharacterized protein</fullName>
    </submittedName>
</protein>
<dbReference type="InterPro" id="IPR013217">
    <property type="entry name" value="Methyltransf_12"/>
</dbReference>
<dbReference type="SMART" id="SM00822">
    <property type="entry name" value="PKS_KR"/>
    <property type="match status" value="1"/>
</dbReference>
<dbReference type="Gene3D" id="1.10.1200.10">
    <property type="entry name" value="ACP-like"/>
    <property type="match status" value="1"/>
</dbReference>
<dbReference type="STRING" id="1043005.A0A074Y816"/>
<dbReference type="Pfam" id="PF14765">
    <property type="entry name" value="PS-DH"/>
    <property type="match status" value="1"/>
</dbReference>
<dbReference type="InterPro" id="IPR020807">
    <property type="entry name" value="PKS_DH"/>
</dbReference>
<dbReference type="Pfam" id="PF00107">
    <property type="entry name" value="ADH_zinc_N"/>
    <property type="match status" value="1"/>
</dbReference>
<dbReference type="InterPro" id="IPR042104">
    <property type="entry name" value="PKS_dehydratase_sf"/>
</dbReference>
<dbReference type="PANTHER" id="PTHR43775:SF29">
    <property type="entry name" value="ASPERFURANONE POLYKETIDE SYNTHASE AFOG-RELATED"/>
    <property type="match status" value="1"/>
</dbReference>
<dbReference type="Pfam" id="PF00550">
    <property type="entry name" value="PP-binding"/>
    <property type="match status" value="1"/>
</dbReference>
<dbReference type="InterPro" id="IPR036291">
    <property type="entry name" value="NAD(P)-bd_dom_sf"/>
</dbReference>
<dbReference type="Gene3D" id="3.40.50.150">
    <property type="entry name" value="Vaccinia Virus protein VP39"/>
    <property type="match status" value="1"/>
</dbReference>
<evidence type="ECO:0000256" key="3">
    <source>
        <dbReference type="ARBA" id="ARBA00022679"/>
    </source>
</evidence>
<dbReference type="InterPro" id="IPR013154">
    <property type="entry name" value="ADH-like_N"/>
</dbReference>
<dbReference type="InterPro" id="IPR020841">
    <property type="entry name" value="PKS_Beta-ketoAc_synthase_dom"/>
</dbReference>
<dbReference type="InterPro" id="IPR001227">
    <property type="entry name" value="Ac_transferase_dom_sf"/>
</dbReference>
<evidence type="ECO:0000256" key="5">
    <source>
        <dbReference type="ARBA" id="ARBA00023002"/>
    </source>
</evidence>
<dbReference type="SMART" id="SM00829">
    <property type="entry name" value="PKS_ER"/>
    <property type="match status" value="1"/>
</dbReference>
<dbReference type="SUPFAM" id="SSF53901">
    <property type="entry name" value="Thiolase-like"/>
    <property type="match status" value="1"/>
</dbReference>
<dbReference type="OMA" id="FSIPICA"/>
<keyword evidence="1" id="KW-0596">Phosphopantetheine</keyword>
<evidence type="ECO:0000259" key="10">
    <source>
        <dbReference type="PROSITE" id="PS52004"/>
    </source>
</evidence>
<dbReference type="InterPro" id="IPR020806">
    <property type="entry name" value="PKS_PP-bd"/>
</dbReference>
<dbReference type="GO" id="GO:0006633">
    <property type="term" value="P:fatty acid biosynthetic process"/>
    <property type="evidence" value="ECO:0007669"/>
    <property type="project" value="InterPro"/>
</dbReference>
<dbReference type="InterPro" id="IPR036736">
    <property type="entry name" value="ACP-like_sf"/>
</dbReference>
<accession>A0A074Y816</accession>
<dbReference type="InterPro" id="IPR014031">
    <property type="entry name" value="Ketoacyl_synth_C"/>
</dbReference>
<dbReference type="PROSITE" id="PS00606">
    <property type="entry name" value="KS3_1"/>
    <property type="match status" value="1"/>
</dbReference>
<dbReference type="GO" id="GO:0030639">
    <property type="term" value="P:polyketide biosynthetic process"/>
    <property type="evidence" value="ECO:0007669"/>
    <property type="project" value="UniProtKB-ARBA"/>
</dbReference>
<feature type="domain" description="Carrier" evidence="9">
    <location>
        <begin position="2447"/>
        <end position="2524"/>
    </location>
</feature>
<dbReference type="SUPFAM" id="SSF52151">
    <property type="entry name" value="FabD/lysophospholipase-like"/>
    <property type="match status" value="1"/>
</dbReference>
<dbReference type="Pfam" id="PF16197">
    <property type="entry name" value="KAsynt_C_assoc"/>
    <property type="match status" value="1"/>
</dbReference>
<gene>
    <name evidence="12" type="ORF">AUEXF2481DRAFT_8064</name>
</gene>
<dbReference type="GeneID" id="25371591"/>
<dbReference type="FunFam" id="3.40.50.720:FF:000209">
    <property type="entry name" value="Polyketide synthase Pks12"/>
    <property type="match status" value="1"/>
</dbReference>
<feature type="region of interest" description="C-terminal hotdog fold" evidence="8">
    <location>
        <begin position="1091"/>
        <end position="1253"/>
    </location>
</feature>
<dbReference type="InterPro" id="IPR049552">
    <property type="entry name" value="PKS_DH_N"/>
</dbReference>